<dbReference type="PANTHER" id="PTHR19871:SF14">
    <property type="entry name" value="DUF4062 DOMAIN-CONTAINING PROTEIN"/>
    <property type="match status" value="1"/>
</dbReference>
<organism evidence="1 2">
    <name type="scientific">Portunus trituberculatus</name>
    <name type="common">Swimming crab</name>
    <name type="synonym">Neptunus trituberculatus</name>
    <dbReference type="NCBI Taxonomy" id="210409"/>
    <lineage>
        <taxon>Eukaryota</taxon>
        <taxon>Metazoa</taxon>
        <taxon>Ecdysozoa</taxon>
        <taxon>Arthropoda</taxon>
        <taxon>Crustacea</taxon>
        <taxon>Multicrustacea</taxon>
        <taxon>Malacostraca</taxon>
        <taxon>Eumalacostraca</taxon>
        <taxon>Eucarida</taxon>
        <taxon>Decapoda</taxon>
        <taxon>Pleocyemata</taxon>
        <taxon>Brachyura</taxon>
        <taxon>Eubrachyura</taxon>
        <taxon>Portunoidea</taxon>
        <taxon>Portunidae</taxon>
        <taxon>Portuninae</taxon>
        <taxon>Portunus</taxon>
    </lineage>
</organism>
<evidence type="ECO:0000313" key="1">
    <source>
        <dbReference type="EMBL" id="MPD00302.1"/>
    </source>
</evidence>
<gene>
    <name evidence="1" type="ORF">E2C01_095765</name>
</gene>
<evidence type="ECO:0000313" key="2">
    <source>
        <dbReference type="Proteomes" id="UP000324222"/>
    </source>
</evidence>
<name>A0A5B7JQP3_PORTR</name>
<sequence>MLVADALRLGGAILSQYPDMLAPQLIGRLLPEMDANPHVKSLLEQCDAEGIEHCGLVPSYHCSHTPGGPLKVCLE</sequence>
<protein>
    <submittedName>
        <fullName evidence="1">Uncharacterized protein</fullName>
    </submittedName>
</protein>
<dbReference type="OrthoDB" id="2325716at2759"/>
<keyword evidence="2" id="KW-1185">Reference proteome</keyword>
<proteinExistence type="predicted"/>
<comment type="caution">
    <text evidence="1">The sequence shown here is derived from an EMBL/GenBank/DDBJ whole genome shotgun (WGS) entry which is preliminary data.</text>
</comment>
<dbReference type="PANTHER" id="PTHR19871">
    <property type="entry name" value="BETA TRANSDUCIN-RELATED PROTEIN"/>
    <property type="match status" value="1"/>
</dbReference>
<dbReference type="EMBL" id="VSRR010122308">
    <property type="protein sequence ID" value="MPD00302.1"/>
    <property type="molecule type" value="Genomic_DNA"/>
</dbReference>
<dbReference type="Proteomes" id="UP000324222">
    <property type="component" value="Unassembled WGS sequence"/>
</dbReference>
<dbReference type="InterPro" id="IPR052752">
    <property type="entry name" value="NACHT-WD_repeat"/>
</dbReference>
<reference evidence="1 2" key="1">
    <citation type="submission" date="2019-05" db="EMBL/GenBank/DDBJ databases">
        <title>Another draft genome of Portunus trituberculatus and its Hox gene families provides insights of decapod evolution.</title>
        <authorList>
            <person name="Jeong J.-H."/>
            <person name="Song I."/>
            <person name="Kim S."/>
            <person name="Choi T."/>
            <person name="Kim D."/>
            <person name="Ryu S."/>
            <person name="Kim W."/>
        </authorList>
    </citation>
    <scope>NUCLEOTIDE SEQUENCE [LARGE SCALE GENOMIC DNA]</scope>
    <source>
        <tissue evidence="1">Muscle</tissue>
    </source>
</reference>
<dbReference type="AlphaFoldDB" id="A0A5B7JQP3"/>
<accession>A0A5B7JQP3</accession>